<dbReference type="Proteomes" id="UP000204584">
    <property type="component" value="Segment"/>
</dbReference>
<name>S4VW85_9VIRU</name>
<protein>
    <submittedName>
        <fullName evidence="2">Uncharacterized protein</fullName>
    </submittedName>
</protein>
<dbReference type="EMBL" id="KC977571">
    <property type="protein sequence ID" value="AGO83696.1"/>
    <property type="molecule type" value="Genomic_DNA"/>
</dbReference>
<evidence type="ECO:0000313" key="2">
    <source>
        <dbReference type="EMBL" id="AGO83696.1"/>
    </source>
</evidence>
<sequence length="347" mass="38856">MGRLHKKPRDQGLLRPFGSLCASCPPGGRRKIFAKRVDRCLFAPVCLADFLIDPSKDSRNRSQPHNGNRTKDAKRAQHRRTHTFGRSDQQATTICLRTLFFSLSAFEHESRPSDRHPLVWSESLAAHTHTHKRPRDRSAESCNGPGALFGLLALFFAFPSYAHAVGKSLACVSPCVAYIIRHDHRDAWTTRARIVTTRDTCGGRPRSHPTVEDVVGTAANGLHEKGLLLSENPDATRDDADACLLYAAEHAEAYYGYTVALWSAPNHLCRRGQQKQTKRNKEAEPPFAPPLFMCAPFRFSFFFRGEAVDATRQKKGLLLSLFFLRSCHKKASREARSVLCGSPCFLK</sequence>
<reference evidence="2 3" key="1">
    <citation type="journal article" date="2013" name="Science">
        <title>Pandoraviruses: amoeba viruses with genomes up to 2.5 Mb reaching that of parasitic eukaryotes.</title>
        <authorList>
            <person name="Philippe N."/>
            <person name="Legendre M."/>
            <person name="Doutre G."/>
            <person name="Coute Y."/>
            <person name="Poirot O."/>
            <person name="Lescot M."/>
            <person name="Arslan D."/>
            <person name="Seltzer V."/>
            <person name="Bertaux L."/>
            <person name="Bruley C."/>
            <person name="Garin J."/>
            <person name="Claverie J.M."/>
            <person name="Abergel C."/>
        </authorList>
    </citation>
    <scope>NUCLEOTIDE SEQUENCE [LARGE SCALE GENOMIC DNA]</scope>
</reference>
<evidence type="ECO:0000256" key="1">
    <source>
        <dbReference type="SAM" id="MobiDB-lite"/>
    </source>
</evidence>
<gene>
    <name evidence="2" type="ORF">psal_cds_191</name>
</gene>
<feature type="region of interest" description="Disordered" evidence="1">
    <location>
        <begin position="57"/>
        <end position="87"/>
    </location>
</feature>
<accession>S4VW85</accession>
<dbReference type="RefSeq" id="YP_008436758.1">
    <property type="nucleotide sequence ID" value="NC_022098.1"/>
</dbReference>
<proteinExistence type="predicted"/>
<keyword evidence="3" id="KW-1185">Reference proteome</keyword>
<dbReference type="KEGG" id="vg:16605483"/>
<dbReference type="GeneID" id="16605483"/>
<evidence type="ECO:0000313" key="3">
    <source>
        <dbReference type="Proteomes" id="UP000204584"/>
    </source>
</evidence>
<organism evidence="2 3">
    <name type="scientific">Pandoravirus salinus</name>
    <dbReference type="NCBI Taxonomy" id="1349410"/>
    <lineage>
        <taxon>Viruses</taxon>
        <taxon>Pandoravirus</taxon>
    </lineage>
</organism>